<reference evidence="1" key="1">
    <citation type="submission" date="2022-04" db="EMBL/GenBank/DDBJ databases">
        <title>Jade perch genome.</title>
        <authorList>
            <person name="Chao B."/>
        </authorList>
    </citation>
    <scope>NUCLEOTIDE SEQUENCE</scope>
    <source>
        <strain evidence="1">CB-2022</strain>
    </source>
</reference>
<dbReference type="Proteomes" id="UP000831701">
    <property type="component" value="Chromosome 2"/>
</dbReference>
<dbReference type="EMBL" id="CM041532">
    <property type="protein sequence ID" value="KAI3376221.1"/>
    <property type="molecule type" value="Genomic_DNA"/>
</dbReference>
<protein>
    <submittedName>
        <fullName evidence="1">Uncharacterized protein</fullName>
    </submittedName>
</protein>
<proteinExistence type="predicted"/>
<organism evidence="1 2">
    <name type="scientific">Scortum barcoo</name>
    <name type="common">barcoo grunter</name>
    <dbReference type="NCBI Taxonomy" id="214431"/>
    <lineage>
        <taxon>Eukaryota</taxon>
        <taxon>Metazoa</taxon>
        <taxon>Chordata</taxon>
        <taxon>Craniata</taxon>
        <taxon>Vertebrata</taxon>
        <taxon>Euteleostomi</taxon>
        <taxon>Actinopterygii</taxon>
        <taxon>Neopterygii</taxon>
        <taxon>Teleostei</taxon>
        <taxon>Neoteleostei</taxon>
        <taxon>Acanthomorphata</taxon>
        <taxon>Eupercaria</taxon>
        <taxon>Centrarchiformes</taxon>
        <taxon>Terapontoidei</taxon>
        <taxon>Terapontidae</taxon>
        <taxon>Scortum</taxon>
    </lineage>
</organism>
<sequence length="146" mass="15707">MLRRNNLMRIFCFFTGKNVMFTACAEFGGKYGPFSSDKTLVYNNVITNIGAGYDMTTGVFTSPVTGVYYITFHCHGGTGLSLMKNGELVVAISDEKSGSDAPDNGGNSALLQLNKGDKVFVHLPANSSVWVSGHTTTFSGFLVNQL</sequence>
<comment type="caution">
    <text evidence="1">The sequence shown here is derived from an EMBL/GenBank/DDBJ whole genome shotgun (WGS) entry which is preliminary data.</text>
</comment>
<name>A0ACB8X8F0_9TELE</name>
<evidence type="ECO:0000313" key="2">
    <source>
        <dbReference type="Proteomes" id="UP000831701"/>
    </source>
</evidence>
<accession>A0ACB8X8F0</accession>
<gene>
    <name evidence="1" type="ORF">L3Q82_016722</name>
</gene>
<keyword evidence="2" id="KW-1185">Reference proteome</keyword>
<evidence type="ECO:0000313" key="1">
    <source>
        <dbReference type="EMBL" id="KAI3376221.1"/>
    </source>
</evidence>